<reference evidence="1" key="1">
    <citation type="submission" date="2022-11" db="EMBL/GenBank/DDBJ databases">
        <title>Chromosome-level genome of Pogonophryne albipinna.</title>
        <authorList>
            <person name="Jo E."/>
        </authorList>
    </citation>
    <scope>NUCLEOTIDE SEQUENCE</scope>
    <source>
        <strain evidence="1">SGF0006</strain>
        <tissue evidence="1">Muscle</tissue>
    </source>
</reference>
<proteinExistence type="predicted"/>
<comment type="caution">
    <text evidence="1">The sequence shown here is derived from an EMBL/GenBank/DDBJ whole genome shotgun (WGS) entry which is preliminary data.</text>
</comment>
<keyword evidence="2" id="KW-1185">Reference proteome</keyword>
<feature type="non-terminal residue" evidence="1">
    <location>
        <position position="109"/>
    </location>
</feature>
<dbReference type="Proteomes" id="UP001219934">
    <property type="component" value="Unassembled WGS sequence"/>
</dbReference>
<evidence type="ECO:0000313" key="1">
    <source>
        <dbReference type="EMBL" id="KAJ4920082.1"/>
    </source>
</evidence>
<evidence type="ECO:0000313" key="2">
    <source>
        <dbReference type="Proteomes" id="UP001219934"/>
    </source>
</evidence>
<accession>A0AAD6F431</accession>
<sequence length="109" mass="11747">MAMLLCGDVDSGPLKGEPAGGSLFILPPNHPHHKLQSLPAPNTLALAMCPEFNMANIPVSGWHPLYPRTSRCRVGIPFTPEHPGVGLASPLPQNILVSGWHPLYPRTSR</sequence>
<name>A0AAD6F431_9TELE</name>
<dbReference type="AlphaFoldDB" id="A0AAD6F431"/>
<organism evidence="1 2">
    <name type="scientific">Pogonophryne albipinna</name>
    <dbReference type="NCBI Taxonomy" id="1090488"/>
    <lineage>
        <taxon>Eukaryota</taxon>
        <taxon>Metazoa</taxon>
        <taxon>Chordata</taxon>
        <taxon>Craniata</taxon>
        <taxon>Vertebrata</taxon>
        <taxon>Euteleostomi</taxon>
        <taxon>Actinopterygii</taxon>
        <taxon>Neopterygii</taxon>
        <taxon>Teleostei</taxon>
        <taxon>Neoteleostei</taxon>
        <taxon>Acanthomorphata</taxon>
        <taxon>Eupercaria</taxon>
        <taxon>Perciformes</taxon>
        <taxon>Notothenioidei</taxon>
        <taxon>Pogonophryne</taxon>
    </lineage>
</organism>
<dbReference type="EMBL" id="JAPTMU010000226">
    <property type="protein sequence ID" value="KAJ4920082.1"/>
    <property type="molecule type" value="Genomic_DNA"/>
</dbReference>
<gene>
    <name evidence="1" type="ORF">JOQ06_027988</name>
</gene>
<protein>
    <submittedName>
        <fullName evidence="1">Uncharacterized protein</fullName>
    </submittedName>
</protein>